<sequence>MTVNLNNHSKTQKSLNLSTSLSFLQINLRHSKAASAPLLKTIDDHNINIVMAQELYAVKVNDNILFNAPGGFAANHKLNPNCSTNNVVRAKLFTDQKVPLLLISAYCRPTINSVSSFPEHFLSVNHHLFKNSIICLDSNAKNTLWNNASTDDKGKDLENLISQFPISVTNILKDKLPFLPTKTSFIDVTLHGSETKTNYRKYLDEPSLSDHPYIYFLVNRVNSKAKPTKRERFQASRKSIRSLTN</sequence>
<comment type="caution">
    <text evidence="2">The sequence shown here is derived from an EMBL/GenBank/DDBJ whole genome shotgun (WGS) entry which is preliminary data.</text>
</comment>
<organism evidence="2 3">
    <name type="scientific">Daphnia galeata</name>
    <dbReference type="NCBI Taxonomy" id="27404"/>
    <lineage>
        <taxon>Eukaryota</taxon>
        <taxon>Metazoa</taxon>
        <taxon>Ecdysozoa</taxon>
        <taxon>Arthropoda</taxon>
        <taxon>Crustacea</taxon>
        <taxon>Branchiopoda</taxon>
        <taxon>Diplostraca</taxon>
        <taxon>Cladocera</taxon>
        <taxon>Anomopoda</taxon>
        <taxon>Daphniidae</taxon>
        <taxon>Daphnia</taxon>
    </lineage>
</organism>
<dbReference type="InterPro" id="IPR036691">
    <property type="entry name" value="Endo/exonu/phosph_ase_sf"/>
</dbReference>
<dbReference type="EMBL" id="CAKKLH010000212">
    <property type="protein sequence ID" value="CAH0106072.1"/>
    <property type="molecule type" value="Genomic_DNA"/>
</dbReference>
<protein>
    <recommendedName>
        <fullName evidence="1">Endonuclease/exonuclease/phosphatase domain-containing protein</fullName>
    </recommendedName>
</protein>
<dbReference type="PANTHER" id="PTHR33273">
    <property type="entry name" value="DOMAIN-CONTAINING PROTEIN, PUTATIVE-RELATED"/>
    <property type="match status" value="1"/>
</dbReference>
<evidence type="ECO:0000313" key="2">
    <source>
        <dbReference type="EMBL" id="CAH0106072.1"/>
    </source>
</evidence>
<keyword evidence="3" id="KW-1185">Reference proteome</keyword>
<dbReference type="SUPFAM" id="SSF56219">
    <property type="entry name" value="DNase I-like"/>
    <property type="match status" value="1"/>
</dbReference>
<gene>
    <name evidence="2" type="ORF">DGAL_LOCUS9221</name>
</gene>
<dbReference type="Proteomes" id="UP000789390">
    <property type="component" value="Unassembled WGS sequence"/>
</dbReference>
<dbReference type="PANTHER" id="PTHR33273:SF2">
    <property type="entry name" value="ENDONUCLEASE_EXONUCLEASE_PHOSPHATASE DOMAIN-CONTAINING PROTEIN"/>
    <property type="match status" value="1"/>
</dbReference>
<dbReference type="Gene3D" id="3.60.10.10">
    <property type="entry name" value="Endonuclease/exonuclease/phosphatase"/>
    <property type="match status" value="1"/>
</dbReference>
<feature type="domain" description="Endonuclease/exonuclease/phosphatase" evidence="1">
    <location>
        <begin position="101"/>
        <end position="215"/>
    </location>
</feature>
<accession>A0A8J2RJN8</accession>
<dbReference type="GO" id="GO:0003824">
    <property type="term" value="F:catalytic activity"/>
    <property type="evidence" value="ECO:0007669"/>
    <property type="project" value="InterPro"/>
</dbReference>
<evidence type="ECO:0000313" key="3">
    <source>
        <dbReference type="Proteomes" id="UP000789390"/>
    </source>
</evidence>
<dbReference type="Pfam" id="PF14529">
    <property type="entry name" value="Exo_endo_phos_2"/>
    <property type="match status" value="1"/>
</dbReference>
<dbReference type="InterPro" id="IPR005135">
    <property type="entry name" value="Endo/exonuclease/phosphatase"/>
</dbReference>
<reference evidence="2" key="1">
    <citation type="submission" date="2021-11" db="EMBL/GenBank/DDBJ databases">
        <authorList>
            <person name="Schell T."/>
        </authorList>
    </citation>
    <scope>NUCLEOTIDE SEQUENCE</scope>
    <source>
        <strain evidence="2">M5</strain>
    </source>
</reference>
<evidence type="ECO:0000259" key="1">
    <source>
        <dbReference type="Pfam" id="PF14529"/>
    </source>
</evidence>
<dbReference type="OrthoDB" id="6780406at2759"/>
<proteinExistence type="predicted"/>
<name>A0A8J2RJN8_9CRUS</name>
<dbReference type="AlphaFoldDB" id="A0A8J2RJN8"/>